<keyword evidence="8" id="KW-1185">Reference proteome</keyword>
<dbReference type="RefSeq" id="WP_182632763.1">
    <property type="nucleotide sequence ID" value="NZ_JAALDM010000183.1"/>
</dbReference>
<evidence type="ECO:0000256" key="1">
    <source>
        <dbReference type="ARBA" id="ARBA00001947"/>
    </source>
</evidence>
<dbReference type="EMBL" id="JBHMDY010000004">
    <property type="protein sequence ID" value="MFB9259631.1"/>
    <property type="molecule type" value="Genomic_DNA"/>
</dbReference>
<evidence type="ECO:0000256" key="5">
    <source>
        <dbReference type="ARBA" id="ARBA00024029"/>
    </source>
</evidence>
<feature type="region of interest" description="Disordered" evidence="6">
    <location>
        <begin position="1"/>
        <end position="22"/>
    </location>
</feature>
<dbReference type="InterPro" id="IPR024087">
    <property type="entry name" value="Creatininase-like_sf"/>
</dbReference>
<evidence type="ECO:0000256" key="3">
    <source>
        <dbReference type="ARBA" id="ARBA00022801"/>
    </source>
</evidence>
<accession>A0ABV5JPP4</accession>
<evidence type="ECO:0000256" key="2">
    <source>
        <dbReference type="ARBA" id="ARBA00022723"/>
    </source>
</evidence>
<dbReference type="PANTHER" id="PTHR35005">
    <property type="entry name" value="3-DEHYDRO-SCYLLO-INOSOSE HYDROLASE"/>
    <property type="match status" value="1"/>
</dbReference>
<reference evidence="7 8" key="1">
    <citation type="submission" date="2024-09" db="EMBL/GenBank/DDBJ databases">
        <authorList>
            <person name="Sun Q."/>
            <person name="Mori K."/>
        </authorList>
    </citation>
    <scope>NUCLEOTIDE SEQUENCE [LARGE SCALE GENOMIC DNA]</scope>
    <source>
        <strain evidence="7 8">CCM 7659</strain>
    </source>
</reference>
<comment type="cofactor">
    <cofactor evidence="1">
        <name>Zn(2+)</name>
        <dbReference type="ChEBI" id="CHEBI:29105"/>
    </cofactor>
</comment>
<gene>
    <name evidence="7" type="primary">mftE</name>
    <name evidence="7" type="ORF">ACFFVD_07430</name>
</gene>
<sequence>MTGASVPDGARASSGTDARGTGSTLAVIPVGATEQHGPHLPFETDTLLATATARELAETASRSAPAAGRDVRVLPAVAYGASGEHQSFPGTVSVGTDALAEVILELGRSVSTWADRLLIVNGHGGNVEALRRAIARLRYEGRDAGWLSCRTSEHSGDTHAGHAETSLMLHLHPELVRTDLAEPGCTAPLTQILPAMRAGGVAAVSSNGVLGDPTTATAVEGRRLWDLLVADASRRLGAWQPGSDDGMLR</sequence>
<evidence type="ECO:0000313" key="8">
    <source>
        <dbReference type="Proteomes" id="UP001589700"/>
    </source>
</evidence>
<dbReference type="PANTHER" id="PTHR35005:SF1">
    <property type="entry name" value="2-AMINO-5-FORMYLAMINO-6-RIBOSYLAMINOPYRIMIDIN-4(3H)-ONE 5'-MONOPHOSPHATE DEFORMYLASE"/>
    <property type="match status" value="1"/>
</dbReference>
<dbReference type="SUPFAM" id="SSF102215">
    <property type="entry name" value="Creatininase"/>
    <property type="match status" value="1"/>
</dbReference>
<keyword evidence="4" id="KW-0862">Zinc</keyword>
<keyword evidence="2" id="KW-0479">Metal-binding</keyword>
<dbReference type="InterPro" id="IPR003785">
    <property type="entry name" value="Creatininase/forma_Hydrolase"/>
</dbReference>
<dbReference type="NCBIfam" id="TIGR03964">
    <property type="entry name" value="mycofact_creat"/>
    <property type="match status" value="1"/>
</dbReference>
<evidence type="ECO:0000256" key="4">
    <source>
        <dbReference type="ARBA" id="ARBA00022833"/>
    </source>
</evidence>
<dbReference type="Gene3D" id="3.40.50.10310">
    <property type="entry name" value="Creatininase"/>
    <property type="match status" value="1"/>
</dbReference>
<proteinExistence type="inferred from homology"/>
<comment type="caution">
    <text evidence="7">The sequence shown here is derived from an EMBL/GenBank/DDBJ whole genome shotgun (WGS) entry which is preliminary data.</text>
</comment>
<protein>
    <submittedName>
        <fullName evidence="7">Mycofactocin biosynthesis peptidyl-dipeptidase MftE</fullName>
    </submittedName>
</protein>
<name>A0ABV5JPP4_9ACTN</name>
<dbReference type="InterPro" id="IPR023871">
    <property type="entry name" value="MftE"/>
</dbReference>
<comment type="similarity">
    <text evidence="5">Belongs to the creatininase superfamily.</text>
</comment>
<dbReference type="Proteomes" id="UP001589700">
    <property type="component" value="Unassembled WGS sequence"/>
</dbReference>
<keyword evidence="3" id="KW-0378">Hydrolase</keyword>
<organism evidence="7 8">
    <name type="scientific">Dietzia aerolata</name>
    <dbReference type="NCBI Taxonomy" id="595984"/>
    <lineage>
        <taxon>Bacteria</taxon>
        <taxon>Bacillati</taxon>
        <taxon>Actinomycetota</taxon>
        <taxon>Actinomycetes</taxon>
        <taxon>Mycobacteriales</taxon>
        <taxon>Dietziaceae</taxon>
        <taxon>Dietzia</taxon>
    </lineage>
</organism>
<evidence type="ECO:0000313" key="7">
    <source>
        <dbReference type="EMBL" id="MFB9259631.1"/>
    </source>
</evidence>
<dbReference type="Pfam" id="PF02633">
    <property type="entry name" value="Creatininase"/>
    <property type="match status" value="1"/>
</dbReference>
<evidence type="ECO:0000256" key="6">
    <source>
        <dbReference type="SAM" id="MobiDB-lite"/>
    </source>
</evidence>
<feature type="compositionally biased region" description="Polar residues" evidence="6">
    <location>
        <begin position="13"/>
        <end position="22"/>
    </location>
</feature>